<dbReference type="PATRIC" id="fig|1423808.3.peg.1476"/>
<organism evidence="1 2">
    <name type="scientific">Lentilactobacillus sunkii DSM 19904</name>
    <dbReference type="NCBI Taxonomy" id="1423808"/>
    <lineage>
        <taxon>Bacteria</taxon>
        <taxon>Bacillati</taxon>
        <taxon>Bacillota</taxon>
        <taxon>Bacilli</taxon>
        <taxon>Lactobacillales</taxon>
        <taxon>Lactobacillaceae</taxon>
        <taxon>Lentilactobacillus</taxon>
    </lineage>
</organism>
<dbReference type="EMBL" id="AZEA01000026">
    <property type="protein sequence ID" value="KRK87059.1"/>
    <property type="molecule type" value="Genomic_DNA"/>
</dbReference>
<dbReference type="Proteomes" id="UP000051581">
    <property type="component" value="Unassembled WGS sequence"/>
</dbReference>
<evidence type="ECO:0000313" key="1">
    <source>
        <dbReference type="EMBL" id="KRK87059.1"/>
    </source>
</evidence>
<comment type="caution">
    <text evidence="1">The sequence shown here is derived from an EMBL/GenBank/DDBJ whole genome shotgun (WGS) entry which is preliminary data.</text>
</comment>
<accession>A0A0R1L025</accession>
<dbReference type="RefSeq" id="WP_057826255.1">
    <property type="nucleotide sequence ID" value="NZ_AZEA01000026.1"/>
</dbReference>
<evidence type="ECO:0000313" key="2">
    <source>
        <dbReference type="Proteomes" id="UP000051581"/>
    </source>
</evidence>
<dbReference type="AlphaFoldDB" id="A0A0R1L025"/>
<proteinExistence type="predicted"/>
<name>A0A0R1L025_9LACO</name>
<reference evidence="1 2" key="1">
    <citation type="journal article" date="2015" name="Genome Announc.">
        <title>Expanding the biotechnology potential of lactobacilli through comparative genomics of 213 strains and associated genera.</title>
        <authorList>
            <person name="Sun Z."/>
            <person name="Harris H.M."/>
            <person name="McCann A."/>
            <person name="Guo C."/>
            <person name="Argimon S."/>
            <person name="Zhang W."/>
            <person name="Yang X."/>
            <person name="Jeffery I.B."/>
            <person name="Cooney J.C."/>
            <person name="Kagawa T.F."/>
            <person name="Liu W."/>
            <person name="Song Y."/>
            <person name="Salvetti E."/>
            <person name="Wrobel A."/>
            <person name="Rasinkangas P."/>
            <person name="Parkhill J."/>
            <person name="Rea M.C."/>
            <person name="O'Sullivan O."/>
            <person name="Ritari J."/>
            <person name="Douillard F.P."/>
            <person name="Paul Ross R."/>
            <person name="Yang R."/>
            <person name="Briner A.E."/>
            <person name="Felis G.E."/>
            <person name="de Vos W.M."/>
            <person name="Barrangou R."/>
            <person name="Klaenhammer T.R."/>
            <person name="Caufield P.W."/>
            <person name="Cui Y."/>
            <person name="Zhang H."/>
            <person name="O'Toole P.W."/>
        </authorList>
    </citation>
    <scope>NUCLEOTIDE SEQUENCE [LARGE SCALE GENOMIC DNA]</scope>
    <source>
        <strain evidence="1 2">DSM 19904</strain>
    </source>
</reference>
<sequence length="87" mass="9585">MSKISIQGNLQTEQIAGSYSDVEKKIVADLDSAQVKDGKKPFSKIADEVVIEPYKDGAYAYHAMLTEAAKMYDLSPDIQKDAQISED</sequence>
<protein>
    <submittedName>
        <fullName evidence="1">Uncharacterized protein</fullName>
    </submittedName>
</protein>
<dbReference type="OrthoDB" id="2311996at2"/>
<gene>
    <name evidence="1" type="ORF">FD17_GL001454</name>
</gene>
<keyword evidence="2" id="KW-1185">Reference proteome</keyword>